<dbReference type="GeneID" id="6005451"/>
<dbReference type="GO" id="GO:0070939">
    <property type="term" value="C:Dsl1/NZR complex"/>
    <property type="evidence" value="ECO:0007669"/>
    <property type="project" value="InterPro"/>
</dbReference>
<reference evidence="2 3" key="1">
    <citation type="journal article" date="2010" name="Proc. Natl. Acad. Sci. U.S.A.">
        <title>Insights into evolution of multicellular fungi from the assembled chromosomes of the mushroom Coprinopsis cinerea (Coprinus cinereus).</title>
        <authorList>
            <person name="Stajich J.E."/>
            <person name="Wilke S.K."/>
            <person name="Ahren D."/>
            <person name="Au C.H."/>
            <person name="Birren B.W."/>
            <person name="Borodovsky M."/>
            <person name="Burns C."/>
            <person name="Canback B."/>
            <person name="Casselton L.A."/>
            <person name="Cheng C.K."/>
            <person name="Deng J."/>
            <person name="Dietrich F.S."/>
            <person name="Fargo D.C."/>
            <person name="Farman M.L."/>
            <person name="Gathman A.C."/>
            <person name="Goldberg J."/>
            <person name="Guigo R."/>
            <person name="Hoegger P.J."/>
            <person name="Hooker J.B."/>
            <person name="Huggins A."/>
            <person name="James T.Y."/>
            <person name="Kamada T."/>
            <person name="Kilaru S."/>
            <person name="Kodira C."/>
            <person name="Kues U."/>
            <person name="Kupfer D."/>
            <person name="Kwan H.S."/>
            <person name="Lomsadze A."/>
            <person name="Li W."/>
            <person name="Lilly W.W."/>
            <person name="Ma L.J."/>
            <person name="Mackey A.J."/>
            <person name="Manning G."/>
            <person name="Martin F."/>
            <person name="Muraguchi H."/>
            <person name="Natvig D.O."/>
            <person name="Palmerini H."/>
            <person name="Ramesh M.A."/>
            <person name="Rehmeyer C.J."/>
            <person name="Roe B.A."/>
            <person name="Shenoy N."/>
            <person name="Stanke M."/>
            <person name="Ter-Hovhannisyan V."/>
            <person name="Tunlid A."/>
            <person name="Velagapudi R."/>
            <person name="Vision T.J."/>
            <person name="Zeng Q."/>
            <person name="Zolan M.E."/>
            <person name="Pukkila P.J."/>
        </authorList>
    </citation>
    <scope>NUCLEOTIDE SEQUENCE [LARGE SCALE GENOMIC DNA]</scope>
    <source>
        <strain evidence="3">Okayama-7 / 130 / ATCC MYA-4618 / FGSC 9003</strain>
    </source>
</reference>
<dbReference type="Gene3D" id="1.20.58.1420">
    <property type="entry name" value="Dsl1p vesicle tethering complex, Tip20p subunit, domain B"/>
    <property type="match status" value="1"/>
</dbReference>
<gene>
    <name evidence="2" type="ORF">CC1G_01705</name>
</gene>
<dbReference type="GO" id="GO:0006890">
    <property type="term" value="P:retrograde vesicle-mediated transport, Golgi to endoplasmic reticulum"/>
    <property type="evidence" value="ECO:0007669"/>
    <property type="project" value="InterPro"/>
</dbReference>
<comment type="caution">
    <text evidence="2">The sequence shown here is derived from an EMBL/GenBank/DDBJ whole genome shotgun (WGS) entry which is preliminary data.</text>
</comment>
<organism evidence="2 3">
    <name type="scientific">Coprinopsis cinerea (strain Okayama-7 / 130 / ATCC MYA-4618 / FGSC 9003)</name>
    <name type="common">Inky cap fungus</name>
    <name type="synonym">Hormographiella aspergillata</name>
    <dbReference type="NCBI Taxonomy" id="240176"/>
    <lineage>
        <taxon>Eukaryota</taxon>
        <taxon>Fungi</taxon>
        <taxon>Dikarya</taxon>
        <taxon>Basidiomycota</taxon>
        <taxon>Agaricomycotina</taxon>
        <taxon>Agaricomycetes</taxon>
        <taxon>Agaricomycetidae</taxon>
        <taxon>Agaricales</taxon>
        <taxon>Agaricineae</taxon>
        <taxon>Psathyrellaceae</taxon>
        <taxon>Coprinopsis</taxon>
    </lineage>
</organism>
<evidence type="ECO:0000313" key="2">
    <source>
        <dbReference type="EMBL" id="EAU92660.2"/>
    </source>
</evidence>
<dbReference type="GO" id="GO:0060628">
    <property type="term" value="P:regulation of ER to Golgi vesicle-mediated transport"/>
    <property type="evidence" value="ECO:0007669"/>
    <property type="project" value="TreeGrafter"/>
</dbReference>
<dbReference type="Gene3D" id="1.20.58.670">
    <property type="entry name" value="Dsl1p vesicle tethering complex, Tip20p subunit, domain D"/>
    <property type="match status" value="1"/>
</dbReference>
<evidence type="ECO:0000313" key="3">
    <source>
        <dbReference type="Proteomes" id="UP000001861"/>
    </source>
</evidence>
<dbReference type="STRING" id="240176.A8N2I8"/>
<dbReference type="PANTHER" id="PTHR13520:SF0">
    <property type="entry name" value="RAD50-INTERACTING PROTEIN 1"/>
    <property type="match status" value="1"/>
</dbReference>
<dbReference type="EMBL" id="AACS02000001">
    <property type="protein sequence ID" value="EAU92660.2"/>
    <property type="molecule type" value="Genomic_DNA"/>
</dbReference>
<feature type="coiled-coil region" evidence="1">
    <location>
        <begin position="37"/>
        <end position="103"/>
    </location>
</feature>
<protein>
    <submittedName>
        <fullName evidence="2">RINT-1 family protein</fullName>
    </submittedName>
</protein>
<dbReference type="InterPro" id="IPR042044">
    <property type="entry name" value="EXOC6PINT-1/Sec15/Tip20_C_dom2"/>
</dbReference>
<dbReference type="RefSeq" id="XP_001829025.2">
    <property type="nucleotide sequence ID" value="XM_001828973.2"/>
</dbReference>
<dbReference type="GO" id="GO:0006888">
    <property type="term" value="P:endoplasmic reticulum to Golgi vesicle-mediated transport"/>
    <property type="evidence" value="ECO:0007669"/>
    <property type="project" value="InterPro"/>
</dbReference>
<dbReference type="PROSITE" id="PS51386">
    <property type="entry name" value="RINT1_TIP20"/>
    <property type="match status" value="1"/>
</dbReference>
<keyword evidence="3" id="KW-1185">Reference proteome</keyword>
<dbReference type="InterPro" id="IPR007528">
    <property type="entry name" value="RINT1_Tip20"/>
</dbReference>
<dbReference type="PANTHER" id="PTHR13520">
    <property type="entry name" value="RAD50-INTERACTING PROTEIN 1 RINT-1"/>
    <property type="match status" value="1"/>
</dbReference>
<dbReference type="OMA" id="GMTWEVL"/>
<dbReference type="VEuPathDB" id="FungiDB:CC1G_01705"/>
<dbReference type="HOGENOM" id="CLU_015529_0_0_1"/>
<evidence type="ECO:0000256" key="1">
    <source>
        <dbReference type="SAM" id="Coils"/>
    </source>
</evidence>
<dbReference type="KEGG" id="cci:CC1G_01705"/>
<keyword evidence="1" id="KW-0175">Coiled coil</keyword>
<name>A8N2I8_COPC7</name>
<dbReference type="AlphaFoldDB" id="A8N2I8"/>
<sequence>MSTAAELKSLLAPASTELSVQRATDSLNAQFTSIDDLDHLDTMAPEAQSRKEELNRELSSSKAALRQYLNQTRDVAAGLLNTAKELSLERHTLADELSELSRNLVSVLTDGEPQSTLLEDLQTLHRNLKELESVRHYVLIIRHTLQLREAALEQLRTVQSISFKALDQYSELLQFVSRVSAALGSVEDGSGKQKLHLVKFLEEMRDKTWRDMKAQLASSLLEEAEKIGWPMAVEYAACDKDIRLSFERAFVKLLQLRQVKIKLHEKHSLEDTEGGGLYPIEALVHPIALRFKYHFDGTRQTNRLDKPEWYFTHILNIAHEHRHFMNTAIQHILAASGLKHISAWREFAYLLLPILSKKLKKTIPMLLSRPSLFAHTIHQAVIFDAAYVEEGFQLQGTSAQSEGDPDATWEGISTVILSNYEWFNAWLQAERNFVEGQYNEIISAQDAWTVSDDSEEEANAWDLKPTNSARRVKALFNQITDRFSPLPSPVQRTQFLVSIQLTLLESYHSRISSSLDAFETLSNAFLRAVPGALALSLGNREEGSVNVDAQNLTTGVAGVQRLCKALISATYIRAAIEAWSEDTFFLELWQDISNDPPLRHYVEQSVSLPNLDPENSGDEVACGTIFDEVVSKYQSLIARTETMVVQQVCGEIEGGLRAHFVASTSIAAGEPSDGIGISQTLLGPLALLSSDLTFLAASLPQHILTNLYRRIASRLSEHILHRQILYRGSFSRQEGASLQAECELWVDTCHTALGGKLGGGRQRVEAPWSTLLQAGRLVGSSGEPWETITNATFGTQDEVEWEQVMLDVTGVSELSREDVSKLLRRRND</sequence>
<dbReference type="eggNOG" id="KOG2218">
    <property type="taxonomic scope" value="Eukaryota"/>
</dbReference>
<dbReference type="Proteomes" id="UP000001861">
    <property type="component" value="Unassembled WGS sequence"/>
</dbReference>
<dbReference type="OrthoDB" id="407410at2759"/>
<dbReference type="InParanoid" id="A8N2I8"/>
<dbReference type="InterPro" id="IPR042042">
    <property type="entry name" value="Tip20p_domB"/>
</dbReference>
<accession>A8N2I8</accession>
<proteinExistence type="predicted"/>
<dbReference type="Pfam" id="PF04437">
    <property type="entry name" value="RINT1_TIP1"/>
    <property type="match status" value="1"/>
</dbReference>